<feature type="binding site" evidence="6">
    <location>
        <position position="213"/>
    </location>
    <ligand>
        <name>Mg(2+)</name>
        <dbReference type="ChEBI" id="CHEBI:18420"/>
        <label>1</label>
    </ligand>
</feature>
<dbReference type="PROSITE" id="PS51435">
    <property type="entry name" value="AP_NUCLEASE_F1_4"/>
    <property type="match status" value="1"/>
</dbReference>
<feature type="active site" description="Proton donor/acceptor" evidence="5">
    <location>
        <position position="213"/>
    </location>
</feature>
<feature type="binding site" evidence="6">
    <location>
        <position position="45"/>
    </location>
    <ligand>
        <name>Mg(2+)</name>
        <dbReference type="ChEBI" id="CHEBI:18420"/>
        <label>1</label>
    </ligand>
</feature>
<organism evidence="11 12">
    <name type="scientific">Giardia intestinalis (strain P15)</name>
    <name type="common">Giardia lamblia</name>
    <dbReference type="NCBI Taxonomy" id="658858"/>
    <lineage>
        <taxon>Eukaryota</taxon>
        <taxon>Metamonada</taxon>
        <taxon>Diplomonadida</taxon>
        <taxon>Hexamitidae</taxon>
        <taxon>Giardiinae</taxon>
        <taxon>Giardia</taxon>
    </lineage>
</organism>
<feature type="binding site" evidence="6">
    <location>
        <position position="73"/>
    </location>
    <ligand>
        <name>Mg(2+)</name>
        <dbReference type="ChEBI" id="CHEBI:18420"/>
        <label>1</label>
    </ligand>
</feature>
<dbReference type="GO" id="GO:0005634">
    <property type="term" value="C:nucleus"/>
    <property type="evidence" value="ECO:0007669"/>
    <property type="project" value="TreeGrafter"/>
</dbReference>
<gene>
    <name evidence="11" type="ORF">GLP15_151</name>
</gene>
<dbReference type="PANTHER" id="PTHR22748">
    <property type="entry name" value="AP ENDONUCLEASE"/>
    <property type="match status" value="1"/>
</dbReference>
<feature type="site" description="Interaction with DNA substrate" evidence="7">
    <location>
        <position position="312"/>
    </location>
</feature>
<evidence type="ECO:0000256" key="9">
    <source>
        <dbReference type="SAM" id="MobiDB-lite"/>
    </source>
</evidence>
<keyword evidence="6" id="KW-0464">Manganese</keyword>
<dbReference type="InterPro" id="IPR005135">
    <property type="entry name" value="Endo/exonuclease/phosphatase"/>
</dbReference>
<evidence type="ECO:0000256" key="6">
    <source>
        <dbReference type="PIRSR" id="PIRSR604808-2"/>
    </source>
</evidence>
<keyword evidence="4 6" id="KW-0460">Magnesium</keyword>
<protein>
    <submittedName>
        <fullName evidence="11">Endonuclease/Exonuclease/phosphatase</fullName>
    </submittedName>
</protein>
<dbReference type="AlphaFoldDB" id="E1EY55"/>
<proteinExistence type="inferred from homology"/>
<dbReference type="SUPFAM" id="SSF56219">
    <property type="entry name" value="DNase I-like"/>
    <property type="match status" value="1"/>
</dbReference>
<dbReference type="VEuPathDB" id="GiardiaDB:GLP15_151"/>
<evidence type="ECO:0000259" key="10">
    <source>
        <dbReference type="Pfam" id="PF03372"/>
    </source>
</evidence>
<dbReference type="GO" id="GO:0006284">
    <property type="term" value="P:base-excision repair"/>
    <property type="evidence" value="ECO:0007669"/>
    <property type="project" value="TreeGrafter"/>
</dbReference>
<feature type="active site" description="Proton acceptor" evidence="5">
    <location>
        <position position="312"/>
    </location>
</feature>
<feature type="domain" description="Endonuclease/exonuclease/phosphatase" evidence="10">
    <location>
        <begin position="44"/>
        <end position="312"/>
    </location>
</feature>
<dbReference type="PANTHER" id="PTHR22748:SF6">
    <property type="entry name" value="DNA-(APURINIC OR APYRIMIDINIC SITE) ENDONUCLEASE"/>
    <property type="match status" value="1"/>
</dbReference>
<evidence type="ECO:0000256" key="7">
    <source>
        <dbReference type="PIRSR" id="PIRSR604808-3"/>
    </source>
</evidence>
<dbReference type="InterPro" id="IPR036691">
    <property type="entry name" value="Endo/exonu/phosph_ase_sf"/>
</dbReference>
<feature type="active site" evidence="5">
    <location>
        <position position="162"/>
    </location>
</feature>
<keyword evidence="8" id="KW-0234">DNA repair</keyword>
<evidence type="ECO:0000256" key="2">
    <source>
        <dbReference type="ARBA" id="ARBA00022723"/>
    </source>
</evidence>
<keyword evidence="2 6" id="KW-0479">Metal-binding</keyword>
<keyword evidence="3" id="KW-0378">Hydrolase</keyword>
<dbReference type="GO" id="GO:0008081">
    <property type="term" value="F:phosphoric diester hydrolase activity"/>
    <property type="evidence" value="ECO:0007669"/>
    <property type="project" value="TreeGrafter"/>
</dbReference>
<dbReference type="STRING" id="658858.E1EY55"/>
<evidence type="ECO:0000256" key="4">
    <source>
        <dbReference type="ARBA" id="ARBA00022842"/>
    </source>
</evidence>
<evidence type="ECO:0000313" key="11">
    <source>
        <dbReference type="EMBL" id="EFO64862.1"/>
    </source>
</evidence>
<dbReference type="OrthoDB" id="498125at2759"/>
<sequence length="322" mass="36115">MPPAPVKMKKPSTTEERLPSPPYSTFQIGSDKKAEPVPFTILAINVNGIRSAFSKGLKDFIYRKDPDIVCFSETKLGSSAFAAFMEKEATVDPDTGVYTVIKGYKHVFCCSTAKQGYASTAMFVKESVPVLNLCMQMGEPEFDSEGRFLHVSLPSFELIHVYVPNSGRGSNGKTFTSKNKPANLPTRINYEKLISKYIGNLVAAGKDVVYCGDLNVAHNEIDLYNPKGNHFNPGFTDEERNAFSKLLDGHGLIDAFRAMHPHRVKYSWFSNFGRAREQKHGWRIDYFVVTHQIFRRVTTVDVLDDHNSYSDHVPIIMTLTGI</sequence>
<feature type="region of interest" description="Disordered" evidence="9">
    <location>
        <begin position="1"/>
        <end position="25"/>
    </location>
</feature>
<accession>E1EY55</accession>
<comment type="similarity">
    <text evidence="1 8">Belongs to the DNA repair enzymes AP/ExoA family.</text>
</comment>
<dbReference type="Pfam" id="PF03372">
    <property type="entry name" value="Exo_endo_phos"/>
    <property type="match status" value="1"/>
</dbReference>
<dbReference type="InterPro" id="IPR004808">
    <property type="entry name" value="AP_endonuc_1"/>
</dbReference>
<feature type="binding site" evidence="6">
    <location>
        <position position="311"/>
    </location>
    <ligand>
        <name>Mg(2+)</name>
        <dbReference type="ChEBI" id="CHEBI:18420"/>
        <label>1</label>
    </ligand>
</feature>
<dbReference type="CDD" id="cd09087">
    <property type="entry name" value="Ape1-like_AP-endo"/>
    <property type="match status" value="1"/>
</dbReference>
<evidence type="ECO:0000313" key="12">
    <source>
        <dbReference type="Proteomes" id="UP000008974"/>
    </source>
</evidence>
<feature type="site" description="Transition state stabilizer" evidence="7">
    <location>
        <position position="215"/>
    </location>
</feature>
<dbReference type="NCBIfam" id="TIGR00633">
    <property type="entry name" value="xth"/>
    <property type="match status" value="1"/>
</dbReference>
<dbReference type="Gene3D" id="3.60.10.10">
    <property type="entry name" value="Endonuclease/exonuclease/phosphatase"/>
    <property type="match status" value="1"/>
</dbReference>
<dbReference type="GO" id="GO:0003906">
    <property type="term" value="F:DNA-(apurinic or apyrimidinic site) endonuclease activity"/>
    <property type="evidence" value="ECO:0007669"/>
    <property type="project" value="TreeGrafter"/>
</dbReference>
<feature type="site" description="Important for catalytic activity" evidence="7">
    <location>
        <position position="285"/>
    </location>
</feature>
<comment type="cofactor">
    <cofactor evidence="6 8">
        <name>Mg(2+)</name>
        <dbReference type="ChEBI" id="CHEBI:18420"/>
    </cofactor>
    <cofactor evidence="6 8">
        <name>Mn(2+)</name>
        <dbReference type="ChEBI" id="CHEBI:29035"/>
    </cofactor>
    <text evidence="6 8">Probably binds two magnesium or manganese ions per subunit.</text>
</comment>
<evidence type="ECO:0000256" key="8">
    <source>
        <dbReference type="RuleBase" id="RU362131"/>
    </source>
</evidence>
<dbReference type="GO" id="GO:0046872">
    <property type="term" value="F:metal ion binding"/>
    <property type="evidence" value="ECO:0007669"/>
    <property type="project" value="UniProtKB-KW"/>
</dbReference>
<dbReference type="Proteomes" id="UP000008974">
    <property type="component" value="Unassembled WGS sequence"/>
</dbReference>
<feature type="binding site" evidence="6">
    <location>
        <position position="215"/>
    </location>
    <ligand>
        <name>Mg(2+)</name>
        <dbReference type="ChEBI" id="CHEBI:18420"/>
        <label>1</label>
    </ligand>
</feature>
<comment type="caution">
    <text evidence="11">The sequence shown here is derived from an EMBL/GenBank/DDBJ whole genome shotgun (WGS) entry which is preliminary data.</text>
</comment>
<keyword evidence="8" id="KW-0227">DNA damage</keyword>
<evidence type="ECO:0000256" key="1">
    <source>
        <dbReference type="ARBA" id="ARBA00007092"/>
    </source>
</evidence>
<evidence type="ECO:0000256" key="3">
    <source>
        <dbReference type="ARBA" id="ARBA00022801"/>
    </source>
</evidence>
<keyword evidence="11" id="KW-0540">Nuclease</keyword>
<dbReference type="GO" id="GO:0008311">
    <property type="term" value="F:double-stranded DNA 3'-5' DNA exonuclease activity"/>
    <property type="evidence" value="ECO:0007669"/>
    <property type="project" value="TreeGrafter"/>
</dbReference>
<name>E1EY55_GIAIA</name>
<feature type="binding site" evidence="6">
    <location>
        <position position="312"/>
    </location>
    <ligand>
        <name>Mg(2+)</name>
        <dbReference type="ChEBI" id="CHEBI:18420"/>
        <label>1</label>
    </ligand>
</feature>
<dbReference type="EMBL" id="ACVC01000063">
    <property type="protein sequence ID" value="EFO64862.1"/>
    <property type="molecule type" value="Genomic_DNA"/>
</dbReference>
<dbReference type="FunFam" id="3.60.10.10:FF:000192">
    <property type="entry name" value="DNA-(apurinic or apyrimidinic site) lyase"/>
    <property type="match status" value="1"/>
</dbReference>
<keyword evidence="11" id="KW-0269">Exonuclease</keyword>
<evidence type="ECO:0000256" key="5">
    <source>
        <dbReference type="PIRSR" id="PIRSR604808-1"/>
    </source>
</evidence>
<reference evidence="11 12" key="1">
    <citation type="journal article" date="2010" name="BMC Genomics">
        <title>Genome analysis and comparative genomics of a Giardia intestinalis assemblage E isolate.</title>
        <authorList>
            <person name="Jerlstrom-Hultqvist J."/>
            <person name="Franzen O."/>
            <person name="Ankarklev J."/>
            <person name="Xu F."/>
            <person name="Nohynkova E."/>
            <person name="Andersson J.O."/>
            <person name="Svard S.G."/>
            <person name="Andersson B."/>
        </authorList>
    </citation>
    <scope>NUCLEOTIDE SEQUENCE [LARGE SCALE GENOMIC DNA]</scope>
    <source>
        <strain evidence="11 12">P15</strain>
    </source>
</reference>
<dbReference type="OMA" id="WWSYRGR"/>
<keyword evidence="11" id="KW-0255">Endonuclease</keyword>